<evidence type="ECO:0000256" key="1">
    <source>
        <dbReference type="SAM" id="MobiDB-lite"/>
    </source>
</evidence>
<evidence type="ECO:0000313" key="4">
    <source>
        <dbReference type="Proteomes" id="UP000631535"/>
    </source>
</evidence>
<protein>
    <recommendedName>
        <fullName evidence="5">DUF3558 domain-containing protein</fullName>
    </recommendedName>
</protein>
<accession>A0ABQ2MNZ4</accession>
<feature type="chain" id="PRO_5047362035" description="DUF3558 domain-containing protein" evidence="2">
    <location>
        <begin position="24"/>
        <end position="234"/>
    </location>
</feature>
<dbReference type="RefSeq" id="WP_189039360.1">
    <property type="nucleotide sequence ID" value="NZ_BMMP01000019.1"/>
</dbReference>
<evidence type="ECO:0000313" key="3">
    <source>
        <dbReference type="EMBL" id="GGO56114.1"/>
    </source>
</evidence>
<proteinExistence type="predicted"/>
<feature type="compositionally biased region" description="Basic and acidic residues" evidence="1">
    <location>
        <begin position="59"/>
        <end position="76"/>
    </location>
</feature>
<evidence type="ECO:0008006" key="5">
    <source>
        <dbReference type="Google" id="ProtNLM"/>
    </source>
</evidence>
<name>A0ABQ2MNZ4_9ACTN</name>
<sequence>MPRTAQRTSSRSATRSARTLACAALVLPALLVAGCSSDSGGEPASSEQGEKSPSAAPVKFKELPDACKTLSKDTVKKLTPKTDNASGKRIGTGNTQDSGSCLWSGLDKFDYRQLTVSLKRFDSDASRGSGDKLATAFVQQQVDGLKTDKGNKDLKTEPVKGIGEQATAVSYEVDKKDGEKSEAFREQRLVVREANVVVSVDYSGAGFEDAKLPKAGDLEKNAETAAKEAVASLK</sequence>
<dbReference type="EMBL" id="BMMP01000019">
    <property type="protein sequence ID" value="GGO56114.1"/>
    <property type="molecule type" value="Genomic_DNA"/>
</dbReference>
<dbReference type="PROSITE" id="PS51257">
    <property type="entry name" value="PROKAR_LIPOPROTEIN"/>
    <property type="match status" value="1"/>
</dbReference>
<feature type="region of interest" description="Disordered" evidence="1">
    <location>
        <begin position="37"/>
        <end position="98"/>
    </location>
</feature>
<keyword evidence="4" id="KW-1185">Reference proteome</keyword>
<gene>
    <name evidence="3" type="ORF">GCM10012287_48930</name>
</gene>
<evidence type="ECO:0000256" key="2">
    <source>
        <dbReference type="SAM" id="SignalP"/>
    </source>
</evidence>
<keyword evidence="2" id="KW-0732">Signal</keyword>
<comment type="caution">
    <text evidence="3">The sequence shown here is derived from an EMBL/GenBank/DDBJ whole genome shotgun (WGS) entry which is preliminary data.</text>
</comment>
<reference evidence="4" key="1">
    <citation type="journal article" date="2019" name="Int. J. Syst. Evol. Microbiol.">
        <title>The Global Catalogue of Microorganisms (GCM) 10K type strain sequencing project: providing services to taxonomists for standard genome sequencing and annotation.</title>
        <authorList>
            <consortium name="The Broad Institute Genomics Platform"/>
            <consortium name="The Broad Institute Genome Sequencing Center for Infectious Disease"/>
            <person name="Wu L."/>
            <person name="Ma J."/>
        </authorList>
    </citation>
    <scope>NUCLEOTIDE SEQUENCE [LARGE SCALE GENOMIC DNA]</scope>
    <source>
        <strain evidence="4">CGMCC 4.7178</strain>
    </source>
</reference>
<dbReference type="Proteomes" id="UP000631535">
    <property type="component" value="Unassembled WGS sequence"/>
</dbReference>
<organism evidence="3 4">
    <name type="scientific">Streptomyces daqingensis</name>
    <dbReference type="NCBI Taxonomy" id="1472640"/>
    <lineage>
        <taxon>Bacteria</taxon>
        <taxon>Bacillati</taxon>
        <taxon>Actinomycetota</taxon>
        <taxon>Actinomycetes</taxon>
        <taxon>Kitasatosporales</taxon>
        <taxon>Streptomycetaceae</taxon>
        <taxon>Streptomyces</taxon>
    </lineage>
</organism>
<feature type="signal peptide" evidence="2">
    <location>
        <begin position="1"/>
        <end position="23"/>
    </location>
</feature>